<dbReference type="EMBL" id="JAADJZ010000019">
    <property type="protein sequence ID" value="KAF2868330.1"/>
    <property type="molecule type" value="Genomic_DNA"/>
</dbReference>
<evidence type="ECO:0000256" key="1">
    <source>
        <dbReference type="SAM" id="Phobius"/>
    </source>
</evidence>
<organism evidence="2 3">
    <name type="scientific">Massariosphaeria phaeospora</name>
    <dbReference type="NCBI Taxonomy" id="100035"/>
    <lineage>
        <taxon>Eukaryota</taxon>
        <taxon>Fungi</taxon>
        <taxon>Dikarya</taxon>
        <taxon>Ascomycota</taxon>
        <taxon>Pezizomycotina</taxon>
        <taxon>Dothideomycetes</taxon>
        <taxon>Pleosporomycetidae</taxon>
        <taxon>Pleosporales</taxon>
        <taxon>Pleosporales incertae sedis</taxon>
        <taxon>Massariosphaeria</taxon>
    </lineage>
</organism>
<accession>A0A7C8I978</accession>
<evidence type="ECO:0000313" key="3">
    <source>
        <dbReference type="Proteomes" id="UP000481861"/>
    </source>
</evidence>
<keyword evidence="1" id="KW-0472">Membrane</keyword>
<feature type="transmembrane region" description="Helical" evidence="1">
    <location>
        <begin position="359"/>
        <end position="381"/>
    </location>
</feature>
<dbReference type="OrthoDB" id="5428890at2759"/>
<keyword evidence="3" id="KW-1185">Reference proteome</keyword>
<dbReference type="Proteomes" id="UP000481861">
    <property type="component" value="Unassembled WGS sequence"/>
</dbReference>
<evidence type="ECO:0000313" key="2">
    <source>
        <dbReference type="EMBL" id="KAF2868330.1"/>
    </source>
</evidence>
<comment type="caution">
    <text evidence="2">The sequence shown here is derived from an EMBL/GenBank/DDBJ whole genome shotgun (WGS) entry which is preliminary data.</text>
</comment>
<gene>
    <name evidence="2" type="ORF">BDV95DRAFT_500911</name>
</gene>
<keyword evidence="1" id="KW-0812">Transmembrane</keyword>
<name>A0A7C8I978_9PLEO</name>
<keyword evidence="1" id="KW-1133">Transmembrane helix</keyword>
<proteinExistence type="predicted"/>
<protein>
    <submittedName>
        <fullName evidence="2">Uncharacterized protein</fullName>
    </submittedName>
</protein>
<reference evidence="2 3" key="1">
    <citation type="submission" date="2020-01" db="EMBL/GenBank/DDBJ databases">
        <authorList>
            <consortium name="DOE Joint Genome Institute"/>
            <person name="Haridas S."/>
            <person name="Albert R."/>
            <person name="Binder M."/>
            <person name="Bloem J."/>
            <person name="Labutti K."/>
            <person name="Salamov A."/>
            <person name="Andreopoulos B."/>
            <person name="Baker S.E."/>
            <person name="Barry K."/>
            <person name="Bills G."/>
            <person name="Bluhm B.H."/>
            <person name="Cannon C."/>
            <person name="Castanera R."/>
            <person name="Culley D.E."/>
            <person name="Daum C."/>
            <person name="Ezra D."/>
            <person name="Gonzalez J.B."/>
            <person name="Henrissat B."/>
            <person name="Kuo A."/>
            <person name="Liang C."/>
            <person name="Lipzen A."/>
            <person name="Lutzoni F."/>
            <person name="Magnuson J."/>
            <person name="Mondo S."/>
            <person name="Nolan M."/>
            <person name="Ohm R."/>
            <person name="Pangilinan J."/>
            <person name="Park H.-J.H."/>
            <person name="Ramirez L."/>
            <person name="Alfaro M."/>
            <person name="Sun H."/>
            <person name="Tritt A."/>
            <person name="Yoshinaga Y."/>
            <person name="Zwiers L.-H.L."/>
            <person name="Turgeon B.G."/>
            <person name="Goodwin S.B."/>
            <person name="Spatafora J.W."/>
            <person name="Crous P.W."/>
            <person name="Grigoriev I.V."/>
        </authorList>
    </citation>
    <scope>NUCLEOTIDE SEQUENCE [LARGE SCALE GENOMIC DNA]</scope>
    <source>
        <strain evidence="2 3">CBS 611.86</strain>
    </source>
</reference>
<dbReference type="AlphaFoldDB" id="A0A7C8I978"/>
<sequence length="391" mass="44688">MSNDLSCLFPLHDVTDDHMQKLGQALWNWKLCGACYGLSSCTKPTRPWSRAKKLLKFWDLYRNTTGTYVPELYGGAPALRTLDDMLDIIRLIKIDPNTPTTQLTSVYFADRTGDPGRTPVAWDQNRAFNIAASVMFMVTCGASQQCSEILEDGHIPFPWKSDMSASSFLSQAFPMTKHPYFDTGNELSKGIDIKNLAAKYLKKKGGLRFQATNDLRDHLRLDHREGLVKVFHCTALLKESLLMSQADEEIPHVSGNIPRRLAIEAMDTMYEVLFPPDRKSQSFLSTLVSRHSFDEDFLRYESSQYRKDCEQDSSFPYFGSRLAELYDELQSPTPRGWFQPWFEKKSSARHMMMATMIRVFIAIMIGILGLGVASFQAWVAYQQWKHHMKSG</sequence>